<protein>
    <recommendedName>
        <fullName evidence="10">Cytochrome P450</fullName>
    </recommendedName>
</protein>
<dbReference type="PRINTS" id="PR01683">
    <property type="entry name" value="EP450ICYP1A"/>
</dbReference>
<dbReference type="Pfam" id="PF00067">
    <property type="entry name" value="p450"/>
    <property type="match status" value="1"/>
</dbReference>
<evidence type="ECO:0000256" key="3">
    <source>
        <dbReference type="ARBA" id="ARBA00022723"/>
    </source>
</evidence>
<dbReference type="PRINTS" id="PR00385">
    <property type="entry name" value="P450"/>
</dbReference>
<evidence type="ECO:0008006" key="10">
    <source>
        <dbReference type="Google" id="ProtNLM"/>
    </source>
</evidence>
<dbReference type="AlphaFoldDB" id="A0ABD3WPH5"/>
<accession>A0ABD3WPH5</accession>
<evidence type="ECO:0000256" key="6">
    <source>
        <dbReference type="ARBA" id="ARBA00023033"/>
    </source>
</evidence>
<dbReference type="InterPro" id="IPR001128">
    <property type="entry name" value="Cyt_P450"/>
</dbReference>
<dbReference type="Proteomes" id="UP001634394">
    <property type="component" value="Unassembled WGS sequence"/>
</dbReference>
<evidence type="ECO:0000256" key="2">
    <source>
        <dbReference type="ARBA" id="ARBA00010617"/>
    </source>
</evidence>
<dbReference type="InterPro" id="IPR050182">
    <property type="entry name" value="Cytochrome_P450_fam2"/>
</dbReference>
<dbReference type="PRINTS" id="PR00463">
    <property type="entry name" value="EP450I"/>
</dbReference>
<evidence type="ECO:0000256" key="1">
    <source>
        <dbReference type="ARBA" id="ARBA00001971"/>
    </source>
</evidence>
<dbReference type="InterPro" id="IPR002401">
    <property type="entry name" value="Cyt_P450_E_grp-I"/>
</dbReference>
<dbReference type="InterPro" id="IPR036396">
    <property type="entry name" value="Cyt_P450_sf"/>
</dbReference>
<dbReference type="PANTHER" id="PTHR24300:SF375">
    <property type="entry name" value="CYTOCHROME P450 FAMILY"/>
    <property type="match status" value="1"/>
</dbReference>
<evidence type="ECO:0000256" key="7">
    <source>
        <dbReference type="PIRSR" id="PIRSR602401-1"/>
    </source>
</evidence>
<dbReference type="PANTHER" id="PTHR24300">
    <property type="entry name" value="CYTOCHROME P450 508A4-RELATED"/>
    <property type="match status" value="1"/>
</dbReference>
<dbReference type="Gene3D" id="1.10.630.10">
    <property type="entry name" value="Cytochrome P450"/>
    <property type="match status" value="1"/>
</dbReference>
<keyword evidence="9" id="KW-1185">Reference proteome</keyword>
<feature type="binding site" description="axial binding residue" evidence="7">
    <location>
        <position position="432"/>
    </location>
    <ligand>
        <name>heme</name>
        <dbReference type="ChEBI" id="CHEBI:30413"/>
    </ligand>
    <ligandPart>
        <name>Fe</name>
        <dbReference type="ChEBI" id="CHEBI:18248"/>
    </ligandPart>
</feature>
<comment type="similarity">
    <text evidence="2">Belongs to the cytochrome P450 family.</text>
</comment>
<dbReference type="FunFam" id="1.10.630.10:FF:000036">
    <property type="entry name" value="CYtochrome P450 family"/>
    <property type="match status" value="1"/>
</dbReference>
<evidence type="ECO:0000256" key="4">
    <source>
        <dbReference type="ARBA" id="ARBA00023002"/>
    </source>
</evidence>
<dbReference type="InterPro" id="IPR008066">
    <property type="entry name" value="Cyt_P450_E_grp-I_CYP1"/>
</dbReference>
<organism evidence="8 9">
    <name type="scientific">Sinanodonta woodiana</name>
    <name type="common">Chinese pond mussel</name>
    <name type="synonym">Anodonta woodiana</name>
    <dbReference type="NCBI Taxonomy" id="1069815"/>
    <lineage>
        <taxon>Eukaryota</taxon>
        <taxon>Metazoa</taxon>
        <taxon>Spiralia</taxon>
        <taxon>Lophotrochozoa</taxon>
        <taxon>Mollusca</taxon>
        <taxon>Bivalvia</taxon>
        <taxon>Autobranchia</taxon>
        <taxon>Heteroconchia</taxon>
        <taxon>Palaeoheterodonta</taxon>
        <taxon>Unionida</taxon>
        <taxon>Unionoidea</taxon>
        <taxon>Unionidae</taxon>
        <taxon>Unioninae</taxon>
        <taxon>Sinanodonta</taxon>
    </lineage>
</organism>
<comment type="caution">
    <text evidence="8">The sequence shown here is derived from an EMBL/GenBank/DDBJ whole genome shotgun (WGS) entry which is preliminary data.</text>
</comment>
<keyword evidence="4" id="KW-0560">Oxidoreductase</keyword>
<dbReference type="EMBL" id="JBJQND010000006">
    <property type="protein sequence ID" value="KAL3874628.1"/>
    <property type="molecule type" value="Genomic_DNA"/>
</dbReference>
<dbReference type="GO" id="GO:0046872">
    <property type="term" value="F:metal ion binding"/>
    <property type="evidence" value="ECO:0007669"/>
    <property type="project" value="UniProtKB-KW"/>
</dbReference>
<dbReference type="GO" id="GO:0004497">
    <property type="term" value="F:monooxygenase activity"/>
    <property type="evidence" value="ECO:0007669"/>
    <property type="project" value="UniProtKB-KW"/>
</dbReference>
<dbReference type="SUPFAM" id="SSF48264">
    <property type="entry name" value="Cytochrome P450"/>
    <property type="match status" value="1"/>
</dbReference>
<evidence type="ECO:0000256" key="5">
    <source>
        <dbReference type="ARBA" id="ARBA00023004"/>
    </source>
</evidence>
<name>A0ABD3WPH5_SINWO</name>
<comment type="cofactor">
    <cofactor evidence="1 7">
        <name>heme</name>
        <dbReference type="ChEBI" id="CHEBI:30413"/>
    </cofactor>
</comment>
<keyword evidence="6" id="KW-0503">Monooxygenase</keyword>
<evidence type="ECO:0000313" key="8">
    <source>
        <dbReference type="EMBL" id="KAL3874628.1"/>
    </source>
</evidence>
<reference evidence="8 9" key="1">
    <citation type="submission" date="2024-11" db="EMBL/GenBank/DDBJ databases">
        <title>Chromosome-level genome assembly of the freshwater bivalve Anodonta woodiana.</title>
        <authorList>
            <person name="Chen X."/>
        </authorList>
    </citation>
    <scope>NUCLEOTIDE SEQUENCE [LARGE SCALE GENOMIC DNA]</scope>
    <source>
        <strain evidence="8">MN2024</strain>
        <tissue evidence="8">Gills</tissue>
    </source>
</reference>
<proteinExistence type="inferred from homology"/>
<keyword evidence="3 7" id="KW-0479">Metal-binding</keyword>
<sequence length="487" mass="55364">MSTIEVLLIALVLLIIVYTLVLRRSPKNLPPGPRSLPIVGNLFEFTGSRQVYKDFLKYREKYGDVIRFSFGPSRDFFVVFGRKAIHKGLIEQGNDFKFRPSNLYLINKLFHGKGVLFGNGESHQKLRKFTLDSLITFGLGKKKLEERIKDEARILADELESYGGKPRDIRKTLKGAVANIIAGIVYGSRFDYGDPDFLLLIRSIEAIFTTIAGHLPENFLPFLAYLPNSKTRQVLNAAGDMTIFARRKIKEHRETFDPKNIRDFVDLYLKAEQQEDEIVTEENMFRDIIDLSIAGTESTATALAWAVLYLIINPDVQDKCQKEILENVGSVRAVSLSDKEQLQYLDATIKETLRLASIVPLGVPHTVLKDTQFDGYTIPKDSTIIFHVNSVLADPEVWKKPDEFHPERFLTEEGKKNKRDFFLPFLLGLRSCPGKPLVTTELFLFLGNLLQRFTFKIPPGCQTPSVERVHKGLTCQPHPYQVCVVPN</sequence>
<evidence type="ECO:0000313" key="9">
    <source>
        <dbReference type="Proteomes" id="UP001634394"/>
    </source>
</evidence>
<keyword evidence="7" id="KW-0349">Heme</keyword>
<keyword evidence="5 7" id="KW-0408">Iron</keyword>
<gene>
    <name evidence="8" type="ORF">ACJMK2_037614</name>
</gene>